<gene>
    <name evidence="2" type="ORF">B4135_1559</name>
</gene>
<evidence type="ECO:0000313" key="2">
    <source>
        <dbReference type="EMBL" id="KYD21933.1"/>
    </source>
</evidence>
<feature type="region of interest" description="Disordered" evidence="1">
    <location>
        <begin position="14"/>
        <end position="36"/>
    </location>
</feature>
<dbReference type="AlphaFoldDB" id="A0A150MBL3"/>
<dbReference type="STRING" id="301148.B4135_1559"/>
<dbReference type="EMBL" id="LQYT01000016">
    <property type="protein sequence ID" value="KYD21933.1"/>
    <property type="molecule type" value="Genomic_DNA"/>
</dbReference>
<reference evidence="2 3" key="1">
    <citation type="submission" date="2016-01" db="EMBL/GenBank/DDBJ databases">
        <title>Draft Genome Sequences of Seven Thermophilic Sporeformers Isolated from Foods.</title>
        <authorList>
            <person name="Berendsen E.M."/>
            <person name="Wells-Bennik M.H."/>
            <person name="Krawcyk A.O."/>
            <person name="De Jong A."/>
            <person name="Holsappel S."/>
            <person name="Eijlander R.T."/>
            <person name="Kuipers O.P."/>
        </authorList>
    </citation>
    <scope>NUCLEOTIDE SEQUENCE [LARGE SCALE GENOMIC DNA]</scope>
    <source>
        <strain evidence="2 3">B4135</strain>
    </source>
</reference>
<evidence type="ECO:0000256" key="1">
    <source>
        <dbReference type="SAM" id="MobiDB-lite"/>
    </source>
</evidence>
<name>A0A150MBL3_9BACI</name>
<organism evidence="2 3">
    <name type="scientific">Caldibacillus debilis</name>
    <dbReference type="NCBI Taxonomy" id="301148"/>
    <lineage>
        <taxon>Bacteria</taxon>
        <taxon>Bacillati</taxon>
        <taxon>Bacillota</taxon>
        <taxon>Bacilli</taxon>
        <taxon>Bacillales</taxon>
        <taxon>Bacillaceae</taxon>
        <taxon>Caldibacillus</taxon>
    </lineage>
</organism>
<protein>
    <submittedName>
        <fullName evidence="2">Uncharacterized protein</fullName>
    </submittedName>
</protein>
<comment type="caution">
    <text evidence="2">The sequence shown here is derived from an EMBL/GenBank/DDBJ whole genome shotgun (WGS) entry which is preliminary data.</text>
</comment>
<evidence type="ECO:0000313" key="3">
    <source>
        <dbReference type="Proteomes" id="UP000075683"/>
    </source>
</evidence>
<sequence>MFIQYHILQVEYQPMAGGDKRRNPQPKPVQPFPPEEKGLTLMKKIV</sequence>
<accession>A0A150MBL3</accession>
<dbReference type="Proteomes" id="UP000075683">
    <property type="component" value="Unassembled WGS sequence"/>
</dbReference>
<proteinExistence type="predicted"/>